<evidence type="ECO:0000313" key="4">
    <source>
        <dbReference type="Proteomes" id="UP000664398"/>
    </source>
</evidence>
<dbReference type="EMBL" id="JAGDYL010000014">
    <property type="protein sequence ID" value="MBO1805449.1"/>
    <property type="molecule type" value="Genomic_DNA"/>
</dbReference>
<gene>
    <name evidence="3" type="ORF">J4H91_08980</name>
</gene>
<evidence type="ECO:0000256" key="1">
    <source>
        <dbReference type="SAM" id="Coils"/>
    </source>
</evidence>
<feature type="transmembrane region" description="Helical" evidence="2">
    <location>
        <begin position="85"/>
        <end position="102"/>
    </location>
</feature>
<accession>A0A939RZG1</accession>
<sequence>MSRSKDFKVAIAAATADKRGWVVDGYNEVLEVLNRIDRSRLDAGQSAEYQTIAETMQNTLAAFDTQNPGQSATAVAEAKQLKNLGLIRVLGFTVLLFVAFLMLFTGNTWWLCLVFAAIAFIGNAVFGSILGGKAQALAQASRTAADHAAGVFGRGETLDAPASGLVLRADNLWLSTLSEVERMTEHQRRQAEKQMAMQQRQHEAQMAAMQQQMEHQKAVLAETRAQNDALFGQQRGFIGQVMENRDRIKQDRKLQ</sequence>
<dbReference type="RefSeq" id="WP_208045927.1">
    <property type="nucleotide sequence ID" value="NZ_JAGDYL010000014.1"/>
</dbReference>
<comment type="caution">
    <text evidence="3">The sequence shown here is derived from an EMBL/GenBank/DDBJ whole genome shotgun (WGS) entry which is preliminary data.</text>
</comment>
<dbReference type="Proteomes" id="UP000664398">
    <property type="component" value="Unassembled WGS sequence"/>
</dbReference>
<name>A0A939RZG1_9MICO</name>
<keyword evidence="2" id="KW-0472">Membrane</keyword>
<keyword evidence="4" id="KW-1185">Reference proteome</keyword>
<dbReference type="AlphaFoldDB" id="A0A939RZG1"/>
<proteinExistence type="predicted"/>
<protein>
    <submittedName>
        <fullName evidence="3">Uncharacterized protein</fullName>
    </submittedName>
</protein>
<keyword evidence="1" id="KW-0175">Coiled coil</keyword>
<keyword evidence="2" id="KW-1133">Transmembrane helix</keyword>
<reference evidence="3" key="1">
    <citation type="submission" date="2021-03" db="EMBL/GenBank/DDBJ databases">
        <title>Leucobacter chromiisoli sp. nov., isolated from chromium-containing soil of chemical plant.</title>
        <authorList>
            <person name="Xu Z."/>
        </authorList>
    </citation>
    <scope>NUCLEOTIDE SEQUENCE</scope>
    <source>
        <strain evidence="3">A2</strain>
    </source>
</reference>
<feature type="coiled-coil region" evidence="1">
    <location>
        <begin position="188"/>
        <end position="226"/>
    </location>
</feature>
<evidence type="ECO:0000256" key="2">
    <source>
        <dbReference type="SAM" id="Phobius"/>
    </source>
</evidence>
<organism evidence="3 4">
    <name type="scientific">Leucobacter ruminantium</name>
    <dbReference type="NCBI Taxonomy" id="1289170"/>
    <lineage>
        <taxon>Bacteria</taxon>
        <taxon>Bacillati</taxon>
        <taxon>Actinomycetota</taxon>
        <taxon>Actinomycetes</taxon>
        <taxon>Micrococcales</taxon>
        <taxon>Microbacteriaceae</taxon>
        <taxon>Leucobacter</taxon>
    </lineage>
</organism>
<feature type="transmembrane region" description="Helical" evidence="2">
    <location>
        <begin position="108"/>
        <end position="132"/>
    </location>
</feature>
<evidence type="ECO:0000313" key="3">
    <source>
        <dbReference type="EMBL" id="MBO1805449.1"/>
    </source>
</evidence>
<keyword evidence="2" id="KW-0812">Transmembrane</keyword>